<dbReference type="Proteomes" id="UP000188342">
    <property type="component" value="Unassembled WGS sequence"/>
</dbReference>
<gene>
    <name evidence="12" type="ORF">FM114_00810</name>
</gene>
<dbReference type="GO" id="GO:0009146">
    <property type="term" value="P:purine nucleoside triphosphate catabolic process"/>
    <property type="evidence" value="ECO:0007669"/>
    <property type="project" value="UniProtKB-UniRule"/>
</dbReference>
<dbReference type="AlphaFoldDB" id="A0A1R4IBQ7"/>
<keyword evidence="5 10" id="KW-0378">Hydrolase</keyword>
<dbReference type="GO" id="GO:0017111">
    <property type="term" value="F:ribonucleoside triphosphate phosphatase activity"/>
    <property type="evidence" value="ECO:0007669"/>
    <property type="project" value="InterPro"/>
</dbReference>
<dbReference type="GO" id="GO:0000166">
    <property type="term" value="F:nucleotide binding"/>
    <property type="evidence" value="ECO:0007669"/>
    <property type="project" value="UniProtKB-KW"/>
</dbReference>
<proteinExistence type="inferred from homology"/>
<evidence type="ECO:0000256" key="6">
    <source>
        <dbReference type="ARBA" id="ARBA00022842"/>
    </source>
</evidence>
<feature type="region of interest" description="Disordered" evidence="11">
    <location>
        <begin position="228"/>
        <end position="248"/>
    </location>
</feature>
<evidence type="ECO:0000256" key="7">
    <source>
        <dbReference type="ARBA" id="ARBA00023080"/>
    </source>
</evidence>
<keyword evidence="13" id="KW-1185">Reference proteome</keyword>
<comment type="function">
    <text evidence="10">Pyrophosphatase that catalyzes the hydrolysis of nucleoside triphosphates to their monophosphate derivatives, with a high preference for the non-canonical purine nucleotides XTP (xanthosine triphosphate), dITP (deoxyinosine triphosphate) and ITP. Seems to function as a house-cleaning enzyme that removes non-canonical purine nucleotides from the nucleotide pool, thus preventing their incorporation into DNA/RNA and avoiding chromosomal lesions.</text>
</comment>
<name>A0A1R4IBQ7_9ACTN</name>
<dbReference type="CDD" id="cd00515">
    <property type="entry name" value="HAM1"/>
    <property type="match status" value="1"/>
</dbReference>
<feature type="binding site" evidence="10">
    <location>
        <position position="84"/>
    </location>
    <ligand>
        <name>substrate</name>
    </ligand>
</feature>
<dbReference type="GO" id="GO:0035870">
    <property type="term" value="F:dITP diphosphatase activity"/>
    <property type="evidence" value="ECO:0007669"/>
    <property type="project" value="UniProtKB-UniRule"/>
</dbReference>
<dbReference type="STRING" id="1255658.FM114_00810"/>
<evidence type="ECO:0000256" key="11">
    <source>
        <dbReference type="SAM" id="MobiDB-lite"/>
    </source>
</evidence>
<dbReference type="EMBL" id="FUKQ01000005">
    <property type="protein sequence ID" value="SJN17024.1"/>
    <property type="molecule type" value="Genomic_DNA"/>
</dbReference>
<comment type="cofactor">
    <cofactor evidence="10">
        <name>Mg(2+)</name>
        <dbReference type="ChEBI" id="CHEBI:18420"/>
    </cofactor>
    <text evidence="10">Binds 1 Mg(2+) ion per subunit.</text>
</comment>
<dbReference type="InterPro" id="IPR002637">
    <property type="entry name" value="RdgB/HAM1"/>
</dbReference>
<sequence length="248" mass="27091">MMSSTEERPATRPQVVLATNNPKKLRELRAVVEAAELPIAILGLSDVEQYEEPAETERTFEGNALIKARTCALRTGIPALADDSGIEVDVLNNCPGVRSARWAGPECDDEANNDLLLRQISDVPLGERTARFVCAMAFVVPDGMEGMRQAETVRREWSGDIAFERHGENGFGYDPIFCPDDAPDHDGRRLTSAELDPEDKNRISHRGQAVEAILPIMAGLLNLKLASEHGARPEGEDETEETADAAIS</sequence>
<dbReference type="PANTHER" id="PTHR11067">
    <property type="entry name" value="INOSINE TRIPHOSPHATE PYROPHOSPHATASE/HAM1 PROTEIN"/>
    <property type="match status" value="1"/>
</dbReference>
<keyword evidence="6 10" id="KW-0460">Magnesium</keyword>
<dbReference type="GO" id="GO:0036220">
    <property type="term" value="F:ITP diphosphatase activity"/>
    <property type="evidence" value="ECO:0007669"/>
    <property type="project" value="UniProtKB-UniRule"/>
</dbReference>
<organism evidence="12 13">
    <name type="scientific">Luteococcus japonicus LSP_Lj1</name>
    <dbReference type="NCBI Taxonomy" id="1255658"/>
    <lineage>
        <taxon>Bacteria</taxon>
        <taxon>Bacillati</taxon>
        <taxon>Actinomycetota</taxon>
        <taxon>Actinomycetes</taxon>
        <taxon>Propionibacteriales</taxon>
        <taxon>Propionibacteriaceae</taxon>
        <taxon>Luteococcus</taxon>
    </lineage>
</organism>
<comment type="caution">
    <text evidence="10">Lacks conserved residue(s) required for the propagation of feature annotation.</text>
</comment>
<comment type="similarity">
    <text evidence="1 10">Belongs to the HAM1 NTPase family.</text>
</comment>
<accession>A0A1R4IBQ7</accession>
<keyword evidence="4 10" id="KW-0547">Nucleotide-binding</keyword>
<dbReference type="Pfam" id="PF01725">
    <property type="entry name" value="Ham1p_like"/>
    <property type="match status" value="1"/>
</dbReference>
<keyword evidence="7 10" id="KW-0546">Nucleotide metabolism</keyword>
<keyword evidence="3 10" id="KW-0479">Metal-binding</keyword>
<evidence type="ECO:0000256" key="10">
    <source>
        <dbReference type="HAMAP-Rule" id="MF_01405"/>
    </source>
</evidence>
<feature type="binding site" evidence="10">
    <location>
        <begin position="205"/>
        <end position="206"/>
    </location>
    <ligand>
        <name>substrate</name>
    </ligand>
</feature>
<comment type="catalytic activity">
    <reaction evidence="10">
        <text>ITP + H2O = IMP + diphosphate + H(+)</text>
        <dbReference type="Rhea" id="RHEA:29399"/>
        <dbReference type="ChEBI" id="CHEBI:15377"/>
        <dbReference type="ChEBI" id="CHEBI:15378"/>
        <dbReference type="ChEBI" id="CHEBI:33019"/>
        <dbReference type="ChEBI" id="CHEBI:58053"/>
        <dbReference type="ChEBI" id="CHEBI:61402"/>
        <dbReference type="EC" id="3.6.1.66"/>
    </reaction>
</comment>
<evidence type="ECO:0000256" key="3">
    <source>
        <dbReference type="ARBA" id="ARBA00022723"/>
    </source>
</evidence>
<dbReference type="InterPro" id="IPR029001">
    <property type="entry name" value="ITPase-like_fam"/>
</dbReference>
<dbReference type="GO" id="GO:0046872">
    <property type="term" value="F:metal ion binding"/>
    <property type="evidence" value="ECO:0007669"/>
    <property type="project" value="UniProtKB-KW"/>
</dbReference>
<feature type="binding site" evidence="10">
    <location>
        <begin position="19"/>
        <end position="24"/>
    </location>
    <ligand>
        <name>substrate</name>
    </ligand>
</feature>
<feature type="binding site" evidence="10">
    <location>
        <position position="83"/>
    </location>
    <ligand>
        <name>Mg(2+)</name>
        <dbReference type="ChEBI" id="CHEBI:18420"/>
    </ligand>
</feature>
<dbReference type="GO" id="GO:0009117">
    <property type="term" value="P:nucleotide metabolic process"/>
    <property type="evidence" value="ECO:0007669"/>
    <property type="project" value="UniProtKB-KW"/>
</dbReference>
<evidence type="ECO:0000313" key="13">
    <source>
        <dbReference type="Proteomes" id="UP000188342"/>
    </source>
</evidence>
<evidence type="ECO:0000256" key="5">
    <source>
        <dbReference type="ARBA" id="ARBA00022801"/>
    </source>
</evidence>
<dbReference type="InterPro" id="IPR020922">
    <property type="entry name" value="dITP/XTP_pyrophosphatase"/>
</dbReference>
<evidence type="ECO:0000256" key="9">
    <source>
        <dbReference type="ARBA" id="ARBA00052017"/>
    </source>
</evidence>
<dbReference type="GO" id="GO:0005829">
    <property type="term" value="C:cytosol"/>
    <property type="evidence" value="ECO:0007669"/>
    <property type="project" value="TreeGrafter"/>
</dbReference>
<comment type="subunit">
    <text evidence="2 10">Homodimer.</text>
</comment>
<feature type="active site" description="Proton acceptor" evidence="10">
    <location>
        <position position="83"/>
    </location>
</feature>
<reference evidence="12 13" key="1">
    <citation type="submission" date="2017-02" db="EMBL/GenBank/DDBJ databases">
        <authorList>
            <person name="Peterson S.W."/>
        </authorList>
    </citation>
    <scope>NUCLEOTIDE SEQUENCE [LARGE SCALE GENOMIC DNA]</scope>
    <source>
        <strain evidence="12 13">LSP_Lj1</strain>
    </source>
</reference>
<evidence type="ECO:0000313" key="12">
    <source>
        <dbReference type="EMBL" id="SJN17024.1"/>
    </source>
</evidence>
<dbReference type="SUPFAM" id="SSF52972">
    <property type="entry name" value="ITPase-like"/>
    <property type="match status" value="1"/>
</dbReference>
<evidence type="ECO:0000256" key="2">
    <source>
        <dbReference type="ARBA" id="ARBA00011738"/>
    </source>
</evidence>
<dbReference type="Gene3D" id="3.90.950.10">
    <property type="match status" value="1"/>
</dbReference>
<feature type="compositionally biased region" description="Acidic residues" evidence="11">
    <location>
        <begin position="235"/>
        <end position="248"/>
    </location>
</feature>
<comment type="catalytic activity">
    <reaction evidence="9 10">
        <text>XTP + H2O = XMP + diphosphate + H(+)</text>
        <dbReference type="Rhea" id="RHEA:28610"/>
        <dbReference type="ChEBI" id="CHEBI:15377"/>
        <dbReference type="ChEBI" id="CHEBI:15378"/>
        <dbReference type="ChEBI" id="CHEBI:33019"/>
        <dbReference type="ChEBI" id="CHEBI:57464"/>
        <dbReference type="ChEBI" id="CHEBI:61314"/>
        <dbReference type="EC" id="3.6.1.66"/>
    </reaction>
</comment>
<feature type="binding site" evidence="10">
    <location>
        <position position="200"/>
    </location>
    <ligand>
        <name>substrate</name>
    </ligand>
</feature>
<dbReference type="FunFam" id="3.90.950.10:FF:000001">
    <property type="entry name" value="dITP/XTP pyrophosphatase"/>
    <property type="match status" value="1"/>
</dbReference>
<feature type="binding site" evidence="10">
    <location>
        <begin position="171"/>
        <end position="174"/>
    </location>
    <ligand>
        <name>substrate</name>
    </ligand>
</feature>
<comment type="catalytic activity">
    <reaction evidence="8 10">
        <text>dITP + H2O = dIMP + diphosphate + H(+)</text>
        <dbReference type="Rhea" id="RHEA:28342"/>
        <dbReference type="ChEBI" id="CHEBI:15377"/>
        <dbReference type="ChEBI" id="CHEBI:15378"/>
        <dbReference type="ChEBI" id="CHEBI:33019"/>
        <dbReference type="ChEBI" id="CHEBI:61194"/>
        <dbReference type="ChEBI" id="CHEBI:61382"/>
        <dbReference type="EC" id="3.6.1.66"/>
    </reaction>
</comment>
<dbReference type="EC" id="3.6.1.66" evidence="10"/>
<evidence type="ECO:0000256" key="4">
    <source>
        <dbReference type="ARBA" id="ARBA00022741"/>
    </source>
</evidence>
<dbReference type="PANTHER" id="PTHR11067:SF9">
    <property type="entry name" value="INOSINE TRIPHOSPHATE PYROPHOSPHATASE"/>
    <property type="match status" value="1"/>
</dbReference>
<evidence type="ECO:0000256" key="1">
    <source>
        <dbReference type="ARBA" id="ARBA00008023"/>
    </source>
</evidence>
<protein>
    <recommendedName>
        <fullName evidence="10">dITP/XTP pyrophosphatase</fullName>
        <ecNumber evidence="10">3.6.1.66</ecNumber>
    </recommendedName>
    <alternativeName>
        <fullName evidence="10">Non-canonical purine NTP pyrophosphatase</fullName>
    </alternativeName>
    <alternativeName>
        <fullName evidence="10">Non-standard purine NTP pyrophosphatase</fullName>
    </alternativeName>
    <alternativeName>
        <fullName evidence="10">Nucleoside-triphosphate diphosphatase</fullName>
    </alternativeName>
    <alternativeName>
        <fullName evidence="10">Nucleoside-triphosphate pyrophosphatase</fullName>
        <shortName evidence="10">NTPase</shortName>
    </alternativeName>
</protein>
<dbReference type="HAMAP" id="MF_01405">
    <property type="entry name" value="Non_canon_purine_NTPase"/>
    <property type="match status" value="1"/>
</dbReference>
<evidence type="ECO:0000256" key="8">
    <source>
        <dbReference type="ARBA" id="ARBA00051875"/>
    </source>
</evidence>
<dbReference type="GO" id="GO:0036222">
    <property type="term" value="F:XTP diphosphatase activity"/>
    <property type="evidence" value="ECO:0007669"/>
    <property type="project" value="UniProtKB-UniRule"/>
</dbReference>